<dbReference type="PANTHER" id="PTHR13366">
    <property type="entry name" value="MALARIA ANTIGEN-RELATED"/>
    <property type="match status" value="1"/>
</dbReference>
<evidence type="ECO:0000259" key="3">
    <source>
        <dbReference type="Pfam" id="PF13251"/>
    </source>
</evidence>
<protein>
    <recommendedName>
        <fullName evidence="1">HEAT repeat-containing protein 6</fullName>
    </recommendedName>
</protein>
<dbReference type="eggNOG" id="KOG4535">
    <property type="taxonomic scope" value="Eukaryota"/>
</dbReference>
<dbReference type="InterPro" id="IPR016024">
    <property type="entry name" value="ARM-type_fold"/>
</dbReference>
<proteinExistence type="predicted"/>
<feature type="region of interest" description="Disordered" evidence="2">
    <location>
        <begin position="297"/>
        <end position="324"/>
    </location>
</feature>
<gene>
    <name evidence="4" type="ORF">L798_15200</name>
</gene>
<feature type="compositionally biased region" description="Basic residues" evidence="2">
    <location>
        <begin position="303"/>
        <end position="315"/>
    </location>
</feature>
<evidence type="ECO:0000256" key="1">
    <source>
        <dbReference type="ARBA" id="ARBA00015263"/>
    </source>
</evidence>
<dbReference type="Proteomes" id="UP000027135">
    <property type="component" value="Unassembled WGS sequence"/>
</dbReference>
<evidence type="ECO:0000313" key="4">
    <source>
        <dbReference type="EMBL" id="KDR23118.1"/>
    </source>
</evidence>
<sequence>MAAVFNALNEDCKAKFQHLACSLTSFVHGSGEGDRQKLNSIFDELNALDFRSPLVGNSDKAVHIVNQCSSVVPPNDTFLVAKACQLISNLIMRQDVKVEGRPLSAAVRWCVQCLKCCGDAAILDILLALETLLRGNGSSIHEQMHELVGENGALTFLLDDGRGPDRKGDRLILVSSWEVHLMTIKCFESLVFLPDTKGPPAGGLQLPYLEVCAQVFLKQLYVEKHLEQDELLYCKVLTVSLRGLQSILQQSAHLVKQLLGEALGVIRTYMLYGIHGYADLRPQQVFPANLSLCDMRQSGRGGKSSRARKRNLQHQKKSDSATRKNVEAGFGQDLTYTVGDSVAAESSLGTSLYPCLLKTSDSDFSDAEGGQAVKTRVTQGRVRKAALSLLACITKVCEQKVLFGYWSSLLPDGKDMLHAPTLCACLLKDPSSSNRTLVLQILIAMLMRSRLYLSQAEESSKNFTSFTAFSVTVGNIVWELHQSLCMALAMENSILVIIQLLKCLAALIQNTPYHRLKTGLITQLVENVRPYLRHKDSGIKVASLTVLGAVVAVDPVTPEIMDILCEGSVIDCRQKACDTAYRASDVQRDLSQDRNHEDSTAVPLQCDNTHISWLLEVCLKNLQQPSLSEGIRTMRVDDDVGLLPCSAPVRIESQQVLTILARKHFIPVVNRHLGQLMQLLGWTLTDANVNVCLHSGRVIEALGISMWQCLREQDGSTAGLLDRNLQFWQTVLSGPLISLVQNVEEASLRAVGCDCLAAIGAEVFEQLPRNKQILIVTLLFGCSHDEDIGVRSSAVRALATCVLFPALRADIHFIIDAAECAIRTVHDESLLVRTKASWCLGNLSEALVLSSMADDTEDIPKELFLKLMETSIKAAHDNDKVRSCAVRAVGNFVRLVTEDLMNKSDFRECNDKAIAVLVHNSTKGNNMKVRWNACYAIGNMMRNSALYSVNSVWQNTVFSALTKLVQDARNFKVRISAATALAVPSNRQQYGSCYISTWTALLNGLDNSQNMEDFSEYQHRDSLLNQICLTLSHLASVATRRDLAPLQDLLTFHLDTLQQHLLRFHERVVPEKAAALAAASNHATSLLHLSDLTPNENSAAALLTSMFLQDPDLPLHQN</sequence>
<feature type="domain" description="DUF4042" evidence="3">
    <location>
        <begin position="381"/>
        <end position="560"/>
    </location>
</feature>
<dbReference type="AlphaFoldDB" id="A0A067RJG7"/>
<dbReference type="InterPro" id="IPR052107">
    <property type="entry name" value="HEAT6"/>
</dbReference>
<dbReference type="EMBL" id="KK852473">
    <property type="protein sequence ID" value="KDR23118.1"/>
    <property type="molecule type" value="Genomic_DNA"/>
</dbReference>
<dbReference type="STRING" id="136037.A0A067RJG7"/>
<evidence type="ECO:0000313" key="5">
    <source>
        <dbReference type="Proteomes" id="UP000027135"/>
    </source>
</evidence>
<dbReference type="PANTHER" id="PTHR13366:SF0">
    <property type="entry name" value="HEAT REPEAT-CONTAINING PROTEIN 6"/>
    <property type="match status" value="1"/>
</dbReference>
<dbReference type="Pfam" id="PF13251">
    <property type="entry name" value="DUF4042"/>
    <property type="match status" value="1"/>
</dbReference>
<evidence type="ECO:0000256" key="2">
    <source>
        <dbReference type="SAM" id="MobiDB-lite"/>
    </source>
</evidence>
<organism evidence="4 5">
    <name type="scientific">Zootermopsis nevadensis</name>
    <name type="common">Dampwood termite</name>
    <dbReference type="NCBI Taxonomy" id="136037"/>
    <lineage>
        <taxon>Eukaryota</taxon>
        <taxon>Metazoa</taxon>
        <taxon>Ecdysozoa</taxon>
        <taxon>Arthropoda</taxon>
        <taxon>Hexapoda</taxon>
        <taxon>Insecta</taxon>
        <taxon>Pterygota</taxon>
        <taxon>Neoptera</taxon>
        <taxon>Polyneoptera</taxon>
        <taxon>Dictyoptera</taxon>
        <taxon>Blattodea</taxon>
        <taxon>Blattoidea</taxon>
        <taxon>Termitoidae</taxon>
        <taxon>Termopsidae</taxon>
        <taxon>Zootermopsis</taxon>
    </lineage>
</organism>
<dbReference type="OrthoDB" id="66533at2759"/>
<dbReference type="InterPro" id="IPR011989">
    <property type="entry name" value="ARM-like"/>
</dbReference>
<dbReference type="InterPro" id="IPR025283">
    <property type="entry name" value="DUF4042"/>
</dbReference>
<keyword evidence="5" id="KW-1185">Reference proteome</keyword>
<dbReference type="Gene3D" id="1.25.10.10">
    <property type="entry name" value="Leucine-rich Repeat Variant"/>
    <property type="match status" value="2"/>
</dbReference>
<dbReference type="InParanoid" id="A0A067RJG7"/>
<dbReference type="SUPFAM" id="SSF48371">
    <property type="entry name" value="ARM repeat"/>
    <property type="match status" value="1"/>
</dbReference>
<accession>A0A067RJG7</accession>
<dbReference type="OMA" id="NIWDMEI"/>
<dbReference type="FunCoup" id="A0A067RJG7">
    <property type="interactions" value="1795"/>
</dbReference>
<reference evidence="4 5" key="1">
    <citation type="journal article" date="2014" name="Nat. Commun.">
        <title>Molecular traces of alternative social organization in a termite genome.</title>
        <authorList>
            <person name="Terrapon N."/>
            <person name="Li C."/>
            <person name="Robertson H.M."/>
            <person name="Ji L."/>
            <person name="Meng X."/>
            <person name="Booth W."/>
            <person name="Chen Z."/>
            <person name="Childers C.P."/>
            <person name="Glastad K.M."/>
            <person name="Gokhale K."/>
            <person name="Gowin J."/>
            <person name="Gronenberg W."/>
            <person name="Hermansen R.A."/>
            <person name="Hu H."/>
            <person name="Hunt B.G."/>
            <person name="Huylmans A.K."/>
            <person name="Khalil S.M."/>
            <person name="Mitchell R.D."/>
            <person name="Munoz-Torres M.C."/>
            <person name="Mustard J.A."/>
            <person name="Pan H."/>
            <person name="Reese J.T."/>
            <person name="Scharf M.E."/>
            <person name="Sun F."/>
            <person name="Vogel H."/>
            <person name="Xiao J."/>
            <person name="Yang W."/>
            <person name="Yang Z."/>
            <person name="Yang Z."/>
            <person name="Zhou J."/>
            <person name="Zhu J."/>
            <person name="Brent C.S."/>
            <person name="Elsik C.G."/>
            <person name="Goodisman M.A."/>
            <person name="Liberles D.A."/>
            <person name="Roe R.M."/>
            <person name="Vargo E.L."/>
            <person name="Vilcinskas A."/>
            <person name="Wang J."/>
            <person name="Bornberg-Bauer E."/>
            <person name="Korb J."/>
            <person name="Zhang G."/>
            <person name="Liebig J."/>
        </authorList>
    </citation>
    <scope>NUCLEOTIDE SEQUENCE [LARGE SCALE GENOMIC DNA]</scope>
    <source>
        <tissue evidence="4">Whole organism</tissue>
    </source>
</reference>
<name>A0A067RJG7_ZOONE</name>